<reference evidence="1 2" key="1">
    <citation type="submission" date="2013-11" db="EMBL/GenBank/DDBJ databases">
        <title>The Genome Sequence of Phytophthora parasitica P10297.</title>
        <authorList>
            <consortium name="The Broad Institute Genomics Platform"/>
            <person name="Russ C."/>
            <person name="Tyler B."/>
            <person name="Panabieres F."/>
            <person name="Shan W."/>
            <person name="Tripathy S."/>
            <person name="Grunwald N."/>
            <person name="Machado M."/>
            <person name="Johnson C.S."/>
            <person name="Walker B."/>
            <person name="Young S.K."/>
            <person name="Zeng Q."/>
            <person name="Gargeya S."/>
            <person name="Fitzgerald M."/>
            <person name="Haas B."/>
            <person name="Abouelleil A."/>
            <person name="Allen A.W."/>
            <person name="Alvarado L."/>
            <person name="Arachchi H.M."/>
            <person name="Berlin A.M."/>
            <person name="Chapman S.B."/>
            <person name="Gainer-Dewar J."/>
            <person name="Goldberg J."/>
            <person name="Griggs A."/>
            <person name="Gujja S."/>
            <person name="Hansen M."/>
            <person name="Howarth C."/>
            <person name="Imamovic A."/>
            <person name="Ireland A."/>
            <person name="Larimer J."/>
            <person name="McCowan C."/>
            <person name="Murphy C."/>
            <person name="Pearson M."/>
            <person name="Poon T.W."/>
            <person name="Priest M."/>
            <person name="Roberts A."/>
            <person name="Saif S."/>
            <person name="Shea T."/>
            <person name="Sisk P."/>
            <person name="Sykes S."/>
            <person name="Wortman J."/>
            <person name="Nusbaum C."/>
            <person name="Birren B."/>
        </authorList>
    </citation>
    <scope>NUCLEOTIDE SEQUENCE [LARGE SCALE GENOMIC DNA]</scope>
    <source>
        <strain evidence="1 2">P10297</strain>
    </source>
</reference>
<dbReference type="Proteomes" id="UP000018948">
    <property type="component" value="Unassembled WGS sequence"/>
</dbReference>
<accession>W2XZH4</accession>
<name>W2XZH4_PHYNI</name>
<organism evidence="1 2">
    <name type="scientific">Phytophthora nicotianae P10297</name>
    <dbReference type="NCBI Taxonomy" id="1317064"/>
    <lineage>
        <taxon>Eukaryota</taxon>
        <taxon>Sar</taxon>
        <taxon>Stramenopiles</taxon>
        <taxon>Oomycota</taxon>
        <taxon>Peronosporomycetes</taxon>
        <taxon>Peronosporales</taxon>
        <taxon>Peronosporaceae</taxon>
        <taxon>Phytophthora</taxon>
    </lineage>
</organism>
<comment type="caution">
    <text evidence="1">The sequence shown here is derived from an EMBL/GenBank/DDBJ whole genome shotgun (WGS) entry which is preliminary data.</text>
</comment>
<evidence type="ECO:0000313" key="1">
    <source>
        <dbReference type="EMBL" id="ETP28240.1"/>
    </source>
</evidence>
<dbReference type="AlphaFoldDB" id="W2XZH4"/>
<dbReference type="EMBL" id="ANIY01004963">
    <property type="protein sequence ID" value="ETP28240.1"/>
    <property type="molecule type" value="Genomic_DNA"/>
</dbReference>
<feature type="non-terminal residue" evidence="1">
    <location>
        <position position="1"/>
    </location>
</feature>
<proteinExistence type="predicted"/>
<evidence type="ECO:0000313" key="2">
    <source>
        <dbReference type="Proteomes" id="UP000018948"/>
    </source>
</evidence>
<gene>
    <name evidence="1" type="ORF">F442_22474</name>
</gene>
<protein>
    <submittedName>
        <fullName evidence="1">Uncharacterized protein</fullName>
    </submittedName>
</protein>
<sequence length="95" mass="10539">SGEATTQATTAILVSSTAIVPPYLTDVSHLALVKWKRERQELCKFECGRNVEEVTEDRIVEELNKIVGNVMNDAILGVDSISNPELKVNLKERDV</sequence>